<protein>
    <submittedName>
        <fullName evidence="4">GIY-YIG nuclease family protein</fullName>
    </submittedName>
</protein>
<dbReference type="CDD" id="cd10448">
    <property type="entry name" value="GIY-YIG_unchar_3"/>
    <property type="match status" value="1"/>
</dbReference>
<dbReference type="Pfam" id="PF01541">
    <property type="entry name" value="GIY-YIG"/>
    <property type="match status" value="1"/>
</dbReference>
<dbReference type="AlphaFoldDB" id="A0AA97HQ97"/>
<evidence type="ECO:0000256" key="2">
    <source>
        <dbReference type="SAM" id="Phobius"/>
    </source>
</evidence>
<dbReference type="Gene3D" id="3.40.1440.10">
    <property type="entry name" value="GIY-YIG endonuclease"/>
    <property type="match status" value="1"/>
</dbReference>
<reference evidence="5" key="1">
    <citation type="submission" date="2024-06" db="EMBL/GenBank/DDBJ databases">
        <title>Hwangdonia haimaensis gen. nov., sp. nov., a member of the family Flavobacteriaceae isolated from the haima cold seep.</title>
        <authorList>
            <person name="Li J."/>
        </authorList>
    </citation>
    <scope>NUCLEOTIDE SEQUENCE [LARGE SCALE GENOMIC DNA]</scope>
    <source>
        <strain evidence="5">SCSIO 19198</strain>
    </source>
</reference>
<keyword evidence="2" id="KW-0472">Membrane</keyword>
<dbReference type="Proteomes" id="UP001302486">
    <property type="component" value="Chromosome"/>
</dbReference>
<comment type="similarity">
    <text evidence="1">Belongs to the UPF0213 family.</text>
</comment>
<evidence type="ECO:0000256" key="1">
    <source>
        <dbReference type="ARBA" id="ARBA00007435"/>
    </source>
</evidence>
<organism evidence="4 5">
    <name type="scientific">Hwangdonia lutea</name>
    <dbReference type="NCBI Taxonomy" id="3075823"/>
    <lineage>
        <taxon>Bacteria</taxon>
        <taxon>Pseudomonadati</taxon>
        <taxon>Bacteroidota</taxon>
        <taxon>Flavobacteriia</taxon>
        <taxon>Flavobacteriales</taxon>
        <taxon>Flavobacteriaceae</taxon>
        <taxon>Hwangdonia</taxon>
    </lineage>
</organism>
<keyword evidence="5" id="KW-1185">Reference proteome</keyword>
<dbReference type="KEGG" id="hws:RNZ46_10785"/>
<dbReference type="InterPro" id="IPR000305">
    <property type="entry name" value="GIY-YIG_endonuc"/>
</dbReference>
<evidence type="ECO:0000313" key="5">
    <source>
        <dbReference type="Proteomes" id="UP001302486"/>
    </source>
</evidence>
<dbReference type="RefSeq" id="WP_316982210.1">
    <property type="nucleotide sequence ID" value="NZ_CP136521.1"/>
</dbReference>
<keyword evidence="2" id="KW-1133">Transmembrane helix</keyword>
<feature type="transmembrane region" description="Helical" evidence="2">
    <location>
        <begin position="6"/>
        <end position="25"/>
    </location>
</feature>
<dbReference type="SUPFAM" id="SSF82771">
    <property type="entry name" value="GIY-YIG endonuclease"/>
    <property type="match status" value="1"/>
</dbReference>
<dbReference type="PANTHER" id="PTHR34477:SF5">
    <property type="entry name" value="BSL5627 PROTEIN"/>
    <property type="match status" value="1"/>
</dbReference>
<keyword evidence="2" id="KW-0812">Transmembrane</keyword>
<proteinExistence type="inferred from homology"/>
<evidence type="ECO:0000259" key="3">
    <source>
        <dbReference type="PROSITE" id="PS50164"/>
    </source>
</evidence>
<dbReference type="PROSITE" id="PS50164">
    <property type="entry name" value="GIY_YIG"/>
    <property type="match status" value="1"/>
</dbReference>
<name>A0AA97HQ97_9FLAO</name>
<gene>
    <name evidence="4" type="ORF">RNZ46_10785</name>
</gene>
<feature type="domain" description="GIY-YIG" evidence="3">
    <location>
        <begin position="6"/>
        <end position="83"/>
    </location>
</feature>
<evidence type="ECO:0000313" key="4">
    <source>
        <dbReference type="EMBL" id="WOD42478.1"/>
    </source>
</evidence>
<accession>A0AA97HQ97</accession>
<dbReference type="InterPro" id="IPR050190">
    <property type="entry name" value="UPF0213_domain"/>
</dbReference>
<dbReference type="EMBL" id="CP136521">
    <property type="protein sequence ID" value="WOD42478.1"/>
    <property type="molecule type" value="Genomic_DNA"/>
</dbReference>
<dbReference type="InterPro" id="IPR035901">
    <property type="entry name" value="GIY-YIG_endonuc_sf"/>
</dbReference>
<sequence>MEGKKQYYYVYIISNKMNGIIYIGMTNNLKYRMYQHKNKTMKGYSSRYSLNMLVYYEKFNFPNTAIKREKQLKKWNRAWKINLINDLNPEWKDLTFMFNN</sequence>
<dbReference type="PANTHER" id="PTHR34477">
    <property type="entry name" value="UPF0213 PROTEIN YHBQ"/>
    <property type="match status" value="1"/>
</dbReference>